<comment type="caution">
    <text evidence="1">The sequence shown here is derived from an EMBL/GenBank/DDBJ whole genome shotgun (WGS) entry which is preliminary data.</text>
</comment>
<dbReference type="Proteomes" id="UP001431181">
    <property type="component" value="Unassembled WGS sequence"/>
</dbReference>
<reference evidence="1" key="1">
    <citation type="submission" date="2022-11" db="EMBL/GenBank/DDBJ databases">
        <title>Marinomonas sp. nov., isolated from marine algae.</title>
        <authorList>
            <person name="Choi D.G."/>
            <person name="Kim J.M."/>
            <person name="Lee J.K."/>
            <person name="Baek J.H."/>
            <person name="Jeon C.O."/>
        </authorList>
    </citation>
    <scope>NUCLEOTIDE SEQUENCE</scope>
    <source>
        <strain evidence="1">KJ51-3</strain>
    </source>
</reference>
<gene>
    <name evidence="1" type="ORF">ONZ52_12460</name>
</gene>
<sequence length="55" mass="5679">MPDNLPIKTAISPTGIGIPLTGSFDPEFSFGIALTLPVDGDVGLKLPLNSNQANL</sequence>
<accession>A0ABT3KGQ3</accession>
<protein>
    <submittedName>
        <fullName evidence="1">Uncharacterized protein</fullName>
    </submittedName>
</protein>
<proteinExistence type="predicted"/>
<organism evidence="1 2">
    <name type="scientific">Marinomonas rhodophyticola</name>
    <dbReference type="NCBI Taxonomy" id="2992803"/>
    <lineage>
        <taxon>Bacteria</taxon>
        <taxon>Pseudomonadati</taxon>
        <taxon>Pseudomonadota</taxon>
        <taxon>Gammaproteobacteria</taxon>
        <taxon>Oceanospirillales</taxon>
        <taxon>Oceanospirillaceae</taxon>
        <taxon>Marinomonas</taxon>
    </lineage>
</organism>
<name>A0ABT3KGQ3_9GAMM</name>
<dbReference type="EMBL" id="JAPEUL010000007">
    <property type="protein sequence ID" value="MCW4629726.1"/>
    <property type="molecule type" value="Genomic_DNA"/>
</dbReference>
<dbReference type="RefSeq" id="WP_265218961.1">
    <property type="nucleotide sequence ID" value="NZ_JAPEUL010000007.1"/>
</dbReference>
<evidence type="ECO:0000313" key="2">
    <source>
        <dbReference type="Proteomes" id="UP001431181"/>
    </source>
</evidence>
<keyword evidence="2" id="KW-1185">Reference proteome</keyword>
<evidence type="ECO:0000313" key="1">
    <source>
        <dbReference type="EMBL" id="MCW4629726.1"/>
    </source>
</evidence>